<feature type="transmembrane region" description="Helical" evidence="1">
    <location>
        <begin position="153"/>
        <end position="170"/>
    </location>
</feature>
<comment type="caution">
    <text evidence="2">The sequence shown here is derived from an EMBL/GenBank/DDBJ whole genome shotgun (WGS) entry which is preliminary data.</text>
</comment>
<accession>A0A9P1H5R7</accession>
<evidence type="ECO:0000313" key="2">
    <source>
        <dbReference type="EMBL" id="CAI4215840.1"/>
    </source>
</evidence>
<dbReference type="Proteomes" id="UP000838763">
    <property type="component" value="Unassembled WGS sequence"/>
</dbReference>
<proteinExistence type="predicted"/>
<name>A0A9P1H5R7_9PEZI</name>
<evidence type="ECO:0000313" key="3">
    <source>
        <dbReference type="Proteomes" id="UP000838763"/>
    </source>
</evidence>
<dbReference type="OrthoDB" id="5427664at2759"/>
<protein>
    <submittedName>
        <fullName evidence="2">Uncharacterized protein</fullName>
    </submittedName>
</protein>
<feature type="transmembrane region" description="Helical" evidence="1">
    <location>
        <begin position="106"/>
        <end position="125"/>
    </location>
</feature>
<reference evidence="2" key="1">
    <citation type="submission" date="2022-11" db="EMBL/GenBank/DDBJ databases">
        <authorList>
            <person name="Scott C."/>
            <person name="Bruce N."/>
        </authorList>
    </citation>
    <scope>NUCLEOTIDE SEQUENCE</scope>
</reference>
<dbReference type="PANTHER" id="PTHR37577">
    <property type="entry name" value="INTEGRAL MEMBRANE PROTEIN"/>
    <property type="match status" value="1"/>
</dbReference>
<feature type="transmembrane region" description="Helical" evidence="1">
    <location>
        <begin position="75"/>
        <end position="94"/>
    </location>
</feature>
<keyword evidence="3" id="KW-1185">Reference proteome</keyword>
<dbReference type="AlphaFoldDB" id="A0A9P1H5R7"/>
<organism evidence="2 3">
    <name type="scientific">Parascedosporium putredinis</name>
    <dbReference type="NCBI Taxonomy" id="1442378"/>
    <lineage>
        <taxon>Eukaryota</taxon>
        <taxon>Fungi</taxon>
        <taxon>Dikarya</taxon>
        <taxon>Ascomycota</taxon>
        <taxon>Pezizomycotina</taxon>
        <taxon>Sordariomycetes</taxon>
        <taxon>Hypocreomycetidae</taxon>
        <taxon>Microascales</taxon>
        <taxon>Microascaceae</taxon>
        <taxon>Parascedosporium</taxon>
    </lineage>
</organism>
<feature type="transmembrane region" description="Helical" evidence="1">
    <location>
        <begin position="20"/>
        <end position="42"/>
    </location>
</feature>
<gene>
    <name evidence="2" type="ORF">PPNO1_LOCUS5516</name>
</gene>
<keyword evidence="1" id="KW-0812">Transmembrane</keyword>
<dbReference type="InterPro" id="IPR053018">
    <property type="entry name" value="Elsinochrome_Biosynth-Asso"/>
</dbReference>
<keyword evidence="1" id="KW-1133">Transmembrane helix</keyword>
<feature type="transmembrane region" description="Helical" evidence="1">
    <location>
        <begin position="49"/>
        <end position="69"/>
    </location>
</feature>
<sequence>MTSAYNCSAPPDSIEPYGDIAGLGVMYSYLITGWMVCVLAFADIQLFTGLALLISGYAMIPKGLSSYHWLLVVQLAWFSSLTHLSMLSFLRNYLVNNPKAMRIRGFFTFPLGAMLMVGFIFTGFFDWERPDNKPSQYTRCHLEGPSMDIKSEVCQFMIIRVLLLVYSYAIRAAKMRLGCDSTLRGKAKGFALHSFQPKLMVRVQRLTRMNSPKTPLKTLAQKENMIETLWHL</sequence>
<dbReference type="EMBL" id="CALLCH030000013">
    <property type="protein sequence ID" value="CAI4215840.1"/>
    <property type="molecule type" value="Genomic_DNA"/>
</dbReference>
<keyword evidence="1" id="KW-0472">Membrane</keyword>
<dbReference type="PANTHER" id="PTHR37577:SF1">
    <property type="entry name" value="INTEGRAL MEMBRANE PROTEIN"/>
    <property type="match status" value="1"/>
</dbReference>
<evidence type="ECO:0000256" key="1">
    <source>
        <dbReference type="SAM" id="Phobius"/>
    </source>
</evidence>